<dbReference type="GO" id="GO:0005509">
    <property type="term" value="F:calcium ion binding"/>
    <property type="evidence" value="ECO:0007669"/>
    <property type="project" value="TreeGrafter"/>
</dbReference>
<protein>
    <submittedName>
        <fullName evidence="5">Sugar lactone lactonase YvrE</fullName>
    </submittedName>
</protein>
<dbReference type="InterPro" id="IPR005511">
    <property type="entry name" value="SMP-30"/>
</dbReference>
<feature type="binding site" evidence="3">
    <location>
        <position position="102"/>
    </location>
    <ligand>
        <name>substrate</name>
    </ligand>
</feature>
<evidence type="ECO:0000256" key="2">
    <source>
        <dbReference type="PIRSR" id="PIRSR605511-1"/>
    </source>
</evidence>
<dbReference type="GO" id="GO:0004341">
    <property type="term" value="F:gluconolactonase activity"/>
    <property type="evidence" value="ECO:0007669"/>
    <property type="project" value="TreeGrafter"/>
</dbReference>
<proteinExistence type="inferred from homology"/>
<feature type="active site" description="Proton donor/acceptor" evidence="2">
    <location>
        <position position="196"/>
    </location>
</feature>
<keyword evidence="6" id="KW-1185">Reference proteome</keyword>
<evidence type="ECO:0000313" key="5">
    <source>
        <dbReference type="EMBL" id="TWF90517.1"/>
    </source>
</evidence>
<evidence type="ECO:0000256" key="3">
    <source>
        <dbReference type="PIRSR" id="PIRSR605511-2"/>
    </source>
</evidence>
<accession>A0A561TTV4</accession>
<sequence>MTTIEARTPAVHELGEGARWVAGRLVYVDLLAGRLLELAPGAREPRELLRLEVPLGAVAPVADRPGQWIATAGDGIALLAADGPPRWLARPERDSPVPTRMNDGVCDPQGRFWAASMPYDGRPGPGSLYRTDPDGSVHRVLTGLGIVNGPAVTADGGLLYLADSAAGRILRFTVTPDGGLADRTLFAQLPPGHEPDGMTVDREGCLWSAVWGGSAVHRYAPDGALREVLAVPVRQPTSVCLHPTDGRLFVTSARLGLTAPTGPAGAVLTVAVSATAPAARAFRLD</sequence>
<dbReference type="AlphaFoldDB" id="A0A561TTV4"/>
<evidence type="ECO:0000313" key="6">
    <source>
        <dbReference type="Proteomes" id="UP000317940"/>
    </source>
</evidence>
<dbReference type="Gene3D" id="2.120.10.30">
    <property type="entry name" value="TolB, C-terminal domain"/>
    <property type="match status" value="1"/>
</dbReference>
<dbReference type="PRINTS" id="PR01790">
    <property type="entry name" value="SMP30FAMILY"/>
</dbReference>
<feature type="binding site" evidence="3">
    <location>
        <position position="120"/>
    </location>
    <ligand>
        <name>substrate</name>
    </ligand>
</feature>
<dbReference type="InterPro" id="IPR013658">
    <property type="entry name" value="SGL"/>
</dbReference>
<feature type="binding site" evidence="3">
    <location>
        <position position="16"/>
    </location>
    <ligand>
        <name>a divalent metal cation</name>
        <dbReference type="ChEBI" id="CHEBI:60240"/>
    </ligand>
</feature>
<dbReference type="EMBL" id="VIWT01000003">
    <property type="protein sequence ID" value="TWF90517.1"/>
    <property type="molecule type" value="Genomic_DNA"/>
</dbReference>
<feature type="binding site" evidence="3">
    <location>
        <position position="196"/>
    </location>
    <ligand>
        <name>a divalent metal cation</name>
        <dbReference type="ChEBI" id="CHEBI:60240"/>
    </ligand>
</feature>
<dbReference type="Pfam" id="PF08450">
    <property type="entry name" value="SGL"/>
    <property type="match status" value="1"/>
</dbReference>
<feature type="binding site" evidence="3">
    <location>
        <position position="148"/>
    </location>
    <ligand>
        <name>a divalent metal cation</name>
        <dbReference type="ChEBI" id="CHEBI:60240"/>
    </ligand>
</feature>
<comment type="cofactor">
    <cofactor evidence="3">
        <name>Zn(2+)</name>
        <dbReference type="ChEBI" id="CHEBI:29105"/>
    </cofactor>
    <text evidence="3">Binds 1 divalent metal cation per subunit.</text>
</comment>
<comment type="similarity">
    <text evidence="1">Belongs to the SMP-30/CGR1 family.</text>
</comment>
<evidence type="ECO:0000259" key="4">
    <source>
        <dbReference type="Pfam" id="PF08450"/>
    </source>
</evidence>
<organism evidence="5 6">
    <name type="scientific">Kitasatospora viridis</name>
    <dbReference type="NCBI Taxonomy" id="281105"/>
    <lineage>
        <taxon>Bacteria</taxon>
        <taxon>Bacillati</taxon>
        <taxon>Actinomycetota</taxon>
        <taxon>Actinomycetes</taxon>
        <taxon>Kitasatosporales</taxon>
        <taxon>Streptomycetaceae</taxon>
        <taxon>Kitasatospora</taxon>
    </lineage>
</organism>
<dbReference type="SUPFAM" id="SSF63829">
    <property type="entry name" value="Calcium-dependent phosphotriesterase"/>
    <property type="match status" value="1"/>
</dbReference>
<name>A0A561TTV4_9ACTN</name>
<dbReference type="OrthoDB" id="2633250at2"/>
<feature type="binding site" evidence="3">
    <location>
        <position position="100"/>
    </location>
    <ligand>
        <name>substrate</name>
    </ligand>
</feature>
<comment type="caution">
    <text evidence="5">The sequence shown here is derived from an EMBL/GenBank/DDBJ whole genome shotgun (WGS) entry which is preliminary data.</text>
</comment>
<evidence type="ECO:0000256" key="1">
    <source>
        <dbReference type="ARBA" id="ARBA00008853"/>
    </source>
</evidence>
<dbReference type="Proteomes" id="UP000317940">
    <property type="component" value="Unassembled WGS sequence"/>
</dbReference>
<dbReference type="GO" id="GO:0019853">
    <property type="term" value="P:L-ascorbic acid biosynthetic process"/>
    <property type="evidence" value="ECO:0007669"/>
    <property type="project" value="TreeGrafter"/>
</dbReference>
<feature type="domain" description="SMP-30/Gluconolactonase/LRE-like region" evidence="4">
    <location>
        <begin position="14"/>
        <end position="254"/>
    </location>
</feature>
<gene>
    <name evidence="5" type="ORF">FHX73_13564</name>
</gene>
<reference evidence="5 6" key="1">
    <citation type="submission" date="2019-06" db="EMBL/GenBank/DDBJ databases">
        <title>Sequencing the genomes of 1000 actinobacteria strains.</title>
        <authorList>
            <person name="Klenk H.-P."/>
        </authorList>
    </citation>
    <scope>NUCLEOTIDE SEQUENCE [LARGE SCALE GENOMIC DNA]</scope>
    <source>
        <strain evidence="5 6">DSM 44826</strain>
    </source>
</reference>
<dbReference type="PANTHER" id="PTHR10907">
    <property type="entry name" value="REGUCALCIN"/>
    <property type="match status" value="1"/>
</dbReference>
<dbReference type="PANTHER" id="PTHR10907:SF47">
    <property type="entry name" value="REGUCALCIN"/>
    <property type="match status" value="1"/>
</dbReference>
<keyword evidence="3" id="KW-0862">Zinc</keyword>
<keyword evidence="3" id="KW-0479">Metal-binding</keyword>
<dbReference type="RefSeq" id="WP_145909710.1">
    <property type="nucleotide sequence ID" value="NZ_BAAAMZ010000001.1"/>
</dbReference>
<dbReference type="InterPro" id="IPR011042">
    <property type="entry name" value="6-blade_b-propeller_TolB-like"/>
</dbReference>